<dbReference type="Proteomes" id="UP000192923">
    <property type="component" value="Unassembled WGS sequence"/>
</dbReference>
<keyword evidence="2" id="KW-1185">Reference proteome</keyword>
<protein>
    <submittedName>
        <fullName evidence="1">Uncharacterized protein</fullName>
    </submittedName>
</protein>
<proteinExistence type="predicted"/>
<accession>A0A1Y6CTK4</accession>
<evidence type="ECO:0000313" key="2">
    <source>
        <dbReference type="Proteomes" id="UP000192923"/>
    </source>
</evidence>
<dbReference type="STRING" id="1760988.SAMN02949497_1244"/>
<gene>
    <name evidence="1" type="ORF">SAMN02949497_1244</name>
</gene>
<reference evidence="1 2" key="1">
    <citation type="submission" date="2016-12" db="EMBL/GenBank/DDBJ databases">
        <authorList>
            <person name="Song W.-J."/>
            <person name="Kurnit D.M."/>
        </authorList>
    </citation>
    <scope>NUCLEOTIDE SEQUENCE [LARGE SCALE GENOMIC DNA]</scope>
    <source>
        <strain evidence="1 2">175</strain>
    </source>
</reference>
<organism evidence="1 2">
    <name type="scientific">Methylomagnum ishizawai</name>
    <dbReference type="NCBI Taxonomy" id="1760988"/>
    <lineage>
        <taxon>Bacteria</taxon>
        <taxon>Pseudomonadati</taxon>
        <taxon>Pseudomonadota</taxon>
        <taxon>Gammaproteobacteria</taxon>
        <taxon>Methylococcales</taxon>
        <taxon>Methylococcaceae</taxon>
        <taxon>Methylomagnum</taxon>
    </lineage>
</organism>
<name>A0A1Y6CTK4_9GAMM</name>
<evidence type="ECO:0000313" key="1">
    <source>
        <dbReference type="EMBL" id="SMF93948.1"/>
    </source>
</evidence>
<sequence>MLNSAKPRRINHEDAGWFLIEHACRICSGRLLWRPGPNGGGQARCAECGTKAVGEPRNLCWCGAKTATGKNAGLRCVRNPERTPQNPNEVIVVPVEEVDMVVERKGVVTRYVGEPDDE</sequence>
<dbReference type="EMBL" id="FXAM01000001">
    <property type="protein sequence ID" value="SMF93948.1"/>
    <property type="molecule type" value="Genomic_DNA"/>
</dbReference>
<dbReference type="AlphaFoldDB" id="A0A1Y6CTK4"/>